<dbReference type="Pfam" id="PF13460">
    <property type="entry name" value="NAD_binding_10"/>
    <property type="match status" value="1"/>
</dbReference>
<evidence type="ECO:0000313" key="3">
    <source>
        <dbReference type="Proteomes" id="UP001497453"/>
    </source>
</evidence>
<dbReference type="Proteomes" id="UP001497453">
    <property type="component" value="Chromosome 5"/>
</dbReference>
<dbReference type="PANTHER" id="PTHR15020:SF50">
    <property type="entry name" value="UPF0659 PROTEIN YMR090W"/>
    <property type="match status" value="1"/>
</dbReference>
<keyword evidence="3" id="KW-1185">Reference proteome</keyword>
<evidence type="ECO:0000259" key="1">
    <source>
        <dbReference type="Pfam" id="PF13460"/>
    </source>
</evidence>
<dbReference type="PANTHER" id="PTHR15020">
    <property type="entry name" value="FLAVIN REDUCTASE-RELATED"/>
    <property type="match status" value="1"/>
</dbReference>
<name>A0ABP1DRA0_9APHY</name>
<sequence>MSKVVTIVGGHGKVGLRLSRLLKSTARVTSIIHIPEHAPEVKAAGAIPIILSLESDPVEQFSAVFAGSDVVVFSAGAGGKGGPERTKAVDYEGAVKVFDAIEAIKGEKPRLLLVSAIDARDRNKIPHYYNEEDVRVSDAFWKTLSTYMTWKYEAEKDLHKRTAFKWTVLRASELLETPGTGKASIGMTHITPGISRDDVAKTLALLVDRPDADGLSLDIIGGETSIDEALDSAIRNRVTSWSG</sequence>
<dbReference type="InterPro" id="IPR016040">
    <property type="entry name" value="NAD(P)-bd_dom"/>
</dbReference>
<reference evidence="3" key="1">
    <citation type="submission" date="2024-04" db="EMBL/GenBank/DDBJ databases">
        <authorList>
            <person name="Shaw F."/>
            <person name="Minotto A."/>
        </authorList>
    </citation>
    <scope>NUCLEOTIDE SEQUENCE [LARGE SCALE GENOMIC DNA]</scope>
</reference>
<feature type="domain" description="NAD(P)-binding" evidence="1">
    <location>
        <begin position="9"/>
        <end position="210"/>
    </location>
</feature>
<gene>
    <name evidence="2" type="ORF">GFSPODELE1_LOCUS7786</name>
</gene>
<accession>A0ABP1DRA0</accession>
<protein>
    <recommendedName>
        <fullName evidence="1">NAD(P)-binding domain-containing protein</fullName>
    </recommendedName>
</protein>
<dbReference type="Gene3D" id="3.40.50.720">
    <property type="entry name" value="NAD(P)-binding Rossmann-like Domain"/>
    <property type="match status" value="1"/>
</dbReference>
<organism evidence="2 3">
    <name type="scientific">Somion occarium</name>
    <dbReference type="NCBI Taxonomy" id="3059160"/>
    <lineage>
        <taxon>Eukaryota</taxon>
        <taxon>Fungi</taxon>
        <taxon>Dikarya</taxon>
        <taxon>Basidiomycota</taxon>
        <taxon>Agaricomycotina</taxon>
        <taxon>Agaricomycetes</taxon>
        <taxon>Polyporales</taxon>
        <taxon>Cerrenaceae</taxon>
        <taxon>Somion</taxon>
    </lineage>
</organism>
<dbReference type="EMBL" id="OZ037948">
    <property type="protein sequence ID" value="CAL1710358.1"/>
    <property type="molecule type" value="Genomic_DNA"/>
</dbReference>
<dbReference type="SUPFAM" id="SSF51735">
    <property type="entry name" value="NAD(P)-binding Rossmann-fold domains"/>
    <property type="match status" value="1"/>
</dbReference>
<proteinExistence type="predicted"/>
<evidence type="ECO:0000313" key="2">
    <source>
        <dbReference type="EMBL" id="CAL1710358.1"/>
    </source>
</evidence>
<dbReference type="InterPro" id="IPR036291">
    <property type="entry name" value="NAD(P)-bd_dom_sf"/>
</dbReference>